<dbReference type="InterPro" id="IPR011042">
    <property type="entry name" value="6-blade_b-propeller_TolB-like"/>
</dbReference>
<organism evidence="4 5">
    <name type="scientific">Ascochyta lentis</name>
    <dbReference type="NCBI Taxonomy" id="205686"/>
    <lineage>
        <taxon>Eukaryota</taxon>
        <taxon>Fungi</taxon>
        <taxon>Dikarya</taxon>
        <taxon>Ascomycota</taxon>
        <taxon>Pezizomycotina</taxon>
        <taxon>Dothideomycetes</taxon>
        <taxon>Pleosporomycetidae</taxon>
        <taxon>Pleosporales</taxon>
        <taxon>Pleosporineae</taxon>
        <taxon>Didymellaceae</taxon>
        <taxon>Ascochyta</taxon>
    </lineage>
</organism>
<dbReference type="AlphaFoldDB" id="A0A8H7J246"/>
<protein>
    <recommendedName>
        <fullName evidence="3">Pyrroloquinoline quinone-dependent pyranose dehydrogenase beta-propeller domain-containing protein</fullName>
    </recommendedName>
</protein>
<comment type="caution">
    <text evidence="4">The sequence shown here is derived from an EMBL/GenBank/DDBJ whole genome shotgun (WGS) entry which is preliminary data.</text>
</comment>
<reference evidence="4" key="1">
    <citation type="submission" date="2018-12" db="EMBL/GenBank/DDBJ databases">
        <authorList>
            <person name="Syme R.A."/>
            <person name="Farfan-Caceres L."/>
            <person name="Lichtenzveig J."/>
        </authorList>
    </citation>
    <scope>NUCLEOTIDE SEQUENCE</scope>
    <source>
        <strain evidence="4">Al4</strain>
    </source>
</reference>
<proteinExistence type="predicted"/>
<feature type="signal peptide" evidence="2">
    <location>
        <begin position="1"/>
        <end position="18"/>
    </location>
</feature>
<feature type="compositionally biased region" description="Low complexity" evidence="1">
    <location>
        <begin position="447"/>
        <end position="458"/>
    </location>
</feature>
<feature type="domain" description="Pyrroloquinoline quinone-dependent pyranose dehydrogenase beta-propeller" evidence="3">
    <location>
        <begin position="37"/>
        <end position="419"/>
    </location>
</feature>
<dbReference type="Gene3D" id="2.120.10.30">
    <property type="entry name" value="TolB, C-terminal domain"/>
    <property type="match status" value="1"/>
</dbReference>
<sequence length="483" mass="50838">MTMRRLTTLFSIALTASAQSTASSTCSSTIAPRNAAPSVAPGFRVEVVANNLTRPRSIQFDSEGALLIVEQTQGNGNVENVIDNTNVDESQLNHGLALSKDGRTLYASSAGAVYAWDYDASQGRTTSDARHIVNDFGPEDGHVTRTLLLSQEVPGMLLVSRGSGPNVDPRALDRTTAISTIKAFNVTNATSEGYSYINNGLLLGWGLRNSVGVAEEPVTGGIYSVENSVDNFQRGTELINENNPGEEMNFHGYLNGTQSTQQGGNYGYPTCYAAWNVSEIPDNEGIIVGSQFAIGNQNDTVNDNNCRDEHVAPRIAFQAHMAPIDIKFNTNGTGAWVTFRGSWNREDPIGYKISFIQFDGNGSPTAAANSTTAAVDVVSNPDLTQCPDNCFRPAGMAWDSQGRLFFSSDATGEIYIITREDGSGVNSVSQLSSQTNGTDGGTGTGTGTSAAPSPTGSSGAAVIKSVSSASLWVLGAVAAALAL</sequence>
<feature type="region of interest" description="Disordered" evidence="1">
    <location>
        <begin position="425"/>
        <end position="458"/>
    </location>
</feature>
<dbReference type="InterPro" id="IPR051262">
    <property type="entry name" value="SMP-30/CGR1_Lactonase"/>
</dbReference>
<keyword evidence="2" id="KW-0732">Signal</keyword>
<feature type="chain" id="PRO_5034246546" description="Pyrroloquinoline quinone-dependent pyranose dehydrogenase beta-propeller domain-containing protein" evidence="2">
    <location>
        <begin position="19"/>
        <end position="483"/>
    </location>
</feature>
<name>A0A8H7J246_9PLEO</name>
<evidence type="ECO:0000313" key="4">
    <source>
        <dbReference type="EMBL" id="KAF9695746.1"/>
    </source>
</evidence>
<dbReference type="PANTHER" id="PTHR47572:SF4">
    <property type="entry name" value="LACTONASE DRP35"/>
    <property type="match status" value="1"/>
</dbReference>
<dbReference type="PANTHER" id="PTHR47572">
    <property type="entry name" value="LIPOPROTEIN-RELATED"/>
    <property type="match status" value="1"/>
</dbReference>
<dbReference type="InterPro" id="IPR054539">
    <property type="entry name" value="Beta-prop_PDH"/>
</dbReference>
<gene>
    <name evidence="4" type="ORF">EKO04_005910</name>
</gene>
<dbReference type="Pfam" id="PF22807">
    <property type="entry name" value="TrAA12"/>
    <property type="match status" value="1"/>
</dbReference>
<evidence type="ECO:0000259" key="3">
    <source>
        <dbReference type="Pfam" id="PF22807"/>
    </source>
</evidence>
<reference evidence="4" key="2">
    <citation type="submission" date="2020-09" db="EMBL/GenBank/DDBJ databases">
        <title>Reference genome assembly for Australian Ascochyta lentis isolate Al4.</title>
        <authorList>
            <person name="Lee R.C."/>
            <person name="Farfan-Caceres L.M."/>
            <person name="Debler J.W."/>
            <person name="Williams A.H."/>
            <person name="Henares B.M."/>
        </authorList>
    </citation>
    <scope>NUCLEOTIDE SEQUENCE</scope>
    <source>
        <strain evidence="4">Al4</strain>
    </source>
</reference>
<dbReference type="EMBL" id="RZGK01000010">
    <property type="protein sequence ID" value="KAF9695746.1"/>
    <property type="molecule type" value="Genomic_DNA"/>
</dbReference>
<feature type="compositionally biased region" description="Polar residues" evidence="1">
    <location>
        <begin position="425"/>
        <end position="436"/>
    </location>
</feature>
<dbReference type="SUPFAM" id="SSF50952">
    <property type="entry name" value="Soluble quinoprotein glucose dehydrogenase"/>
    <property type="match status" value="1"/>
</dbReference>
<dbReference type="Proteomes" id="UP000651452">
    <property type="component" value="Unassembled WGS sequence"/>
</dbReference>
<dbReference type="InterPro" id="IPR011041">
    <property type="entry name" value="Quinoprot_gluc/sorb_DH_b-prop"/>
</dbReference>
<evidence type="ECO:0000256" key="2">
    <source>
        <dbReference type="SAM" id="SignalP"/>
    </source>
</evidence>
<dbReference type="OrthoDB" id="507128at2759"/>
<accession>A0A8H7J246</accession>
<evidence type="ECO:0000256" key="1">
    <source>
        <dbReference type="SAM" id="MobiDB-lite"/>
    </source>
</evidence>
<evidence type="ECO:0000313" key="5">
    <source>
        <dbReference type="Proteomes" id="UP000651452"/>
    </source>
</evidence>
<keyword evidence="5" id="KW-1185">Reference proteome</keyword>